<dbReference type="PROSITE" id="PS00061">
    <property type="entry name" value="ADH_SHORT"/>
    <property type="match status" value="1"/>
</dbReference>
<name>A0A8T0PUW1_PANVG</name>
<feature type="transmembrane region" description="Helical" evidence="6">
    <location>
        <begin position="78"/>
        <end position="103"/>
    </location>
</feature>
<dbReference type="Proteomes" id="UP000823388">
    <property type="component" value="Chromosome 7N"/>
</dbReference>
<evidence type="ECO:0000313" key="8">
    <source>
        <dbReference type="Proteomes" id="UP000823388"/>
    </source>
</evidence>
<dbReference type="EMBL" id="CM029050">
    <property type="protein sequence ID" value="KAG2565793.1"/>
    <property type="molecule type" value="Genomic_DNA"/>
</dbReference>
<dbReference type="SUPFAM" id="SSF51735">
    <property type="entry name" value="NAD(P)-binding Rossmann-fold domains"/>
    <property type="match status" value="1"/>
</dbReference>
<dbReference type="GO" id="GO:0016020">
    <property type="term" value="C:membrane"/>
    <property type="evidence" value="ECO:0007669"/>
    <property type="project" value="UniProtKB-SubCell"/>
</dbReference>
<dbReference type="InterPro" id="IPR036291">
    <property type="entry name" value="NAD(P)-bd_dom_sf"/>
</dbReference>
<gene>
    <name evidence="7" type="ORF">PVAP13_7NG136617</name>
</gene>
<evidence type="ECO:0000256" key="2">
    <source>
        <dbReference type="ARBA" id="ARBA00006484"/>
    </source>
</evidence>
<keyword evidence="6" id="KW-0472">Membrane</keyword>
<keyword evidence="6" id="KW-1133">Transmembrane helix</keyword>
<feature type="region of interest" description="Disordered" evidence="5">
    <location>
        <begin position="1"/>
        <end position="23"/>
    </location>
</feature>
<reference evidence="7" key="1">
    <citation type="submission" date="2020-05" db="EMBL/GenBank/DDBJ databases">
        <title>WGS assembly of Panicum virgatum.</title>
        <authorList>
            <person name="Lovell J.T."/>
            <person name="Jenkins J."/>
            <person name="Shu S."/>
            <person name="Juenger T.E."/>
            <person name="Schmutz J."/>
        </authorList>
    </citation>
    <scope>NUCLEOTIDE SEQUENCE</scope>
    <source>
        <strain evidence="7">AP13</strain>
    </source>
</reference>
<dbReference type="Gene3D" id="3.40.50.720">
    <property type="entry name" value="NAD(P)-binding Rossmann-like Domain"/>
    <property type="match status" value="1"/>
</dbReference>
<keyword evidence="8" id="KW-1185">Reference proteome</keyword>
<sequence>MFGRPPGVIASPRVSSSPNRTSHHFVTPHKRWCRQGTVPTAARCVPNSPSPRARCCCCRRGCIIDRRRRRATVRAMTVFSRLAGAALQVSLTALLAAVVPPYYVYKLTTYLLGAVFPEDVAGKVVLITGASAGIGEHLAYEYAKRGAYLALVARREVSLREVGDRALALGSPGVLVSPADVSKAEDCEKFVDDTIRYFGRLDHLVNNASIWQVCKFEEVEDVNHFRTLMDINFWGHVYPTRLAIPHLKKTNGRIVGVTSNSSYIFIGRNTFYNASKAAALNFYDTLRMELGGDIRITEVVPGVVESEITKGKILTKEGEMKVDQDERDAILGPTPVERVGDFARTVVRDVCRGARYVFEPRWYMGVYLLRVCLPEVLAWNSRLLTVHRAGASSTDTLGKWLVELPGVRRAAQPPSLRSPEIKDE</sequence>
<evidence type="ECO:0000256" key="5">
    <source>
        <dbReference type="SAM" id="MobiDB-lite"/>
    </source>
</evidence>
<dbReference type="PANTHER" id="PTHR43391:SF73">
    <property type="entry name" value="OS04G0390800 PROTEIN"/>
    <property type="match status" value="1"/>
</dbReference>
<protein>
    <submittedName>
        <fullName evidence="7">Uncharacterized protein</fullName>
    </submittedName>
</protein>
<keyword evidence="3" id="KW-0560">Oxidoreductase</keyword>
<evidence type="ECO:0000256" key="4">
    <source>
        <dbReference type="RuleBase" id="RU000363"/>
    </source>
</evidence>
<dbReference type="InterPro" id="IPR002347">
    <property type="entry name" value="SDR_fam"/>
</dbReference>
<comment type="similarity">
    <text evidence="2 4">Belongs to the short-chain dehydrogenases/reductases (SDR) family.</text>
</comment>
<dbReference type="AlphaFoldDB" id="A0A8T0PUW1"/>
<evidence type="ECO:0000256" key="6">
    <source>
        <dbReference type="SAM" id="Phobius"/>
    </source>
</evidence>
<organism evidence="7 8">
    <name type="scientific">Panicum virgatum</name>
    <name type="common">Blackwell switchgrass</name>
    <dbReference type="NCBI Taxonomy" id="38727"/>
    <lineage>
        <taxon>Eukaryota</taxon>
        <taxon>Viridiplantae</taxon>
        <taxon>Streptophyta</taxon>
        <taxon>Embryophyta</taxon>
        <taxon>Tracheophyta</taxon>
        <taxon>Spermatophyta</taxon>
        <taxon>Magnoliopsida</taxon>
        <taxon>Liliopsida</taxon>
        <taxon>Poales</taxon>
        <taxon>Poaceae</taxon>
        <taxon>PACMAD clade</taxon>
        <taxon>Panicoideae</taxon>
        <taxon>Panicodae</taxon>
        <taxon>Paniceae</taxon>
        <taxon>Panicinae</taxon>
        <taxon>Panicum</taxon>
        <taxon>Panicum sect. Hiantes</taxon>
    </lineage>
</organism>
<dbReference type="GO" id="GO:0016491">
    <property type="term" value="F:oxidoreductase activity"/>
    <property type="evidence" value="ECO:0007669"/>
    <property type="project" value="UniProtKB-KW"/>
</dbReference>
<proteinExistence type="inferred from homology"/>
<comment type="subcellular location">
    <subcellularLocation>
        <location evidence="1">Membrane</location>
        <topology evidence="1">Single-pass type II membrane protein</topology>
    </subcellularLocation>
</comment>
<dbReference type="PRINTS" id="PR00081">
    <property type="entry name" value="GDHRDH"/>
</dbReference>
<dbReference type="PRINTS" id="PR00080">
    <property type="entry name" value="SDRFAMILY"/>
</dbReference>
<keyword evidence="6" id="KW-0812">Transmembrane</keyword>
<accession>A0A8T0PUW1</accession>
<evidence type="ECO:0000313" key="7">
    <source>
        <dbReference type="EMBL" id="KAG2565793.1"/>
    </source>
</evidence>
<dbReference type="Pfam" id="PF00106">
    <property type="entry name" value="adh_short"/>
    <property type="match status" value="1"/>
</dbReference>
<dbReference type="InterPro" id="IPR020904">
    <property type="entry name" value="Sc_DH/Rdtase_CS"/>
</dbReference>
<evidence type="ECO:0000256" key="3">
    <source>
        <dbReference type="ARBA" id="ARBA00023002"/>
    </source>
</evidence>
<comment type="caution">
    <text evidence="7">The sequence shown here is derived from an EMBL/GenBank/DDBJ whole genome shotgun (WGS) entry which is preliminary data.</text>
</comment>
<dbReference type="GO" id="GO:0005829">
    <property type="term" value="C:cytosol"/>
    <property type="evidence" value="ECO:0007669"/>
    <property type="project" value="TreeGrafter"/>
</dbReference>
<evidence type="ECO:0000256" key="1">
    <source>
        <dbReference type="ARBA" id="ARBA00004606"/>
    </source>
</evidence>
<dbReference type="PANTHER" id="PTHR43391">
    <property type="entry name" value="RETINOL DEHYDROGENASE-RELATED"/>
    <property type="match status" value="1"/>
</dbReference>